<evidence type="ECO:0000313" key="3">
    <source>
        <dbReference type="Proteomes" id="UP000055136"/>
    </source>
</evidence>
<keyword evidence="1" id="KW-0472">Membrane</keyword>
<dbReference type="AlphaFoldDB" id="A0A0S2T9C1"/>
<accession>A0A0S2T9C1</accession>
<dbReference type="Proteomes" id="UP000055136">
    <property type="component" value="Chromosome"/>
</dbReference>
<keyword evidence="1" id="KW-1133">Transmembrane helix</keyword>
<gene>
    <name evidence="2" type="ORF">Tel_00485</name>
</gene>
<sequence>MAPAQEPPEPSDDAVEIMETFNQQSAAEQRGYELTEEDKHKILFFMGLGLLLLLGSTAYLGINMAIFGKQVFVAHMVCAGLTVTLGLAHAVAAMVWFFPF</sequence>
<dbReference type="KEGG" id="tee:Tel_00485"/>
<keyword evidence="3" id="KW-1185">Reference proteome</keyword>
<keyword evidence="1" id="KW-0812">Transmembrane</keyword>
<protein>
    <submittedName>
        <fullName evidence="2">Uncharacterized protein</fullName>
    </submittedName>
</protein>
<evidence type="ECO:0000256" key="1">
    <source>
        <dbReference type="SAM" id="Phobius"/>
    </source>
</evidence>
<name>A0A0S2T9C1_9GAMM</name>
<feature type="transmembrane region" description="Helical" evidence="1">
    <location>
        <begin position="72"/>
        <end position="98"/>
    </location>
</feature>
<organism evidence="2 3">
    <name type="scientific">Candidatus Tenderia electrophaga</name>
    <dbReference type="NCBI Taxonomy" id="1748243"/>
    <lineage>
        <taxon>Bacteria</taxon>
        <taxon>Pseudomonadati</taxon>
        <taxon>Pseudomonadota</taxon>
        <taxon>Gammaproteobacteria</taxon>
        <taxon>Candidatus Tenderiales</taxon>
        <taxon>Candidatus Tenderiaceae</taxon>
        <taxon>Candidatus Tenderia</taxon>
    </lineage>
</organism>
<reference evidence="2" key="1">
    <citation type="submission" date="2015-10" db="EMBL/GenBank/DDBJ databases">
        <title>Description of Candidatus Tenderia electrophaga gen. nov, sp. nov., an Uncultivated Electroautotroph from a Biocathode Enrichment.</title>
        <authorList>
            <person name="Eddie B.J."/>
            <person name="Malanoski A.P."/>
            <person name="Wang Z."/>
            <person name="Hall R.J."/>
            <person name="Oh S.D."/>
            <person name="Heiner C."/>
            <person name="Lin B."/>
            <person name="Strycharz-Glaven S.M."/>
        </authorList>
    </citation>
    <scope>NUCLEOTIDE SEQUENCE [LARGE SCALE GENOMIC DNA]</scope>
    <source>
        <strain evidence="2">NRL1</strain>
    </source>
</reference>
<proteinExistence type="predicted"/>
<evidence type="ECO:0000313" key="2">
    <source>
        <dbReference type="EMBL" id="ALP51738.1"/>
    </source>
</evidence>
<dbReference type="STRING" id="1748243.Tel_00485"/>
<dbReference type="EMBL" id="CP013099">
    <property type="protein sequence ID" value="ALP51738.1"/>
    <property type="molecule type" value="Genomic_DNA"/>
</dbReference>
<feature type="transmembrane region" description="Helical" evidence="1">
    <location>
        <begin position="42"/>
        <end position="60"/>
    </location>
</feature>